<dbReference type="SMART" id="SM00298">
    <property type="entry name" value="CHROMO"/>
    <property type="match status" value="1"/>
</dbReference>
<evidence type="ECO:0000256" key="2">
    <source>
        <dbReference type="ARBA" id="ARBA00011353"/>
    </source>
</evidence>
<feature type="compositionally biased region" description="Basic and acidic residues" evidence="4">
    <location>
        <begin position="324"/>
        <end position="333"/>
    </location>
</feature>
<evidence type="ECO:0000259" key="5">
    <source>
        <dbReference type="PROSITE" id="PS50013"/>
    </source>
</evidence>
<feature type="compositionally biased region" description="Basic and acidic residues" evidence="4">
    <location>
        <begin position="234"/>
        <end position="245"/>
    </location>
</feature>
<dbReference type="Pfam" id="PF00385">
    <property type="entry name" value="Chromo"/>
    <property type="match status" value="1"/>
</dbReference>
<comment type="caution">
    <text evidence="6">The sequence shown here is derived from an EMBL/GenBank/DDBJ whole genome shotgun (WGS) entry which is preliminary data.</text>
</comment>
<feature type="compositionally biased region" description="Basic residues" evidence="4">
    <location>
        <begin position="334"/>
        <end position="349"/>
    </location>
</feature>
<sequence>MIARNRVSGFLTQTRKPITAEYLSPRNIASLLTRTILGGAPGNQDRMPFVEEEELNNFVDDVPIPQVGTDLFAGYDDDEEPIESGPVDSETVEAEVSKTVVTTDFDEEDEEDEEQREDQNGFAGLDDSTAMEDDVPAPVGAKKRGRPSLAASRTSTPAKTPKSARSAITSSASGPKRKATDSTEEPSSKRPSRATAAVAQDAIKESSKKRPRAPNGSAKVVKVPRGKPGRKPKDKTQDETEKEESAAEYEVENILDNGVDAKTKESLYLVKWKGYGDDDNTWEPKKNLAHATALLKEYEASKKEKKAAPKKAATKKAAPKKITARKDPSERKTAGRPKKAAASPKKKAAPVKPAGRASRRGRPGRPKKL</sequence>
<dbReference type="PROSITE" id="PS00598">
    <property type="entry name" value="CHROMO_1"/>
    <property type="match status" value="1"/>
</dbReference>
<proteinExistence type="predicted"/>
<dbReference type="GO" id="GO:0005634">
    <property type="term" value="C:nucleus"/>
    <property type="evidence" value="ECO:0007669"/>
    <property type="project" value="UniProtKB-SubCell"/>
</dbReference>
<feature type="compositionally biased region" description="Acidic residues" evidence="4">
    <location>
        <begin position="104"/>
        <end position="116"/>
    </location>
</feature>
<feature type="compositionally biased region" description="Basic residues" evidence="4">
    <location>
        <begin position="303"/>
        <end position="323"/>
    </location>
</feature>
<name>A0AAN9YGX5_9PEZI</name>
<dbReference type="InterPro" id="IPR000953">
    <property type="entry name" value="Chromo/chromo_shadow_dom"/>
</dbReference>
<dbReference type="CDD" id="cd00024">
    <property type="entry name" value="CD_CSD"/>
    <property type="match status" value="1"/>
</dbReference>
<dbReference type="Gene3D" id="2.40.50.40">
    <property type="match status" value="1"/>
</dbReference>
<keyword evidence="7" id="KW-1185">Reference proteome</keyword>
<dbReference type="PANTHER" id="PTHR22812">
    <property type="entry name" value="CHROMOBOX PROTEIN"/>
    <property type="match status" value="1"/>
</dbReference>
<evidence type="ECO:0000256" key="3">
    <source>
        <dbReference type="ARBA" id="ARBA00023242"/>
    </source>
</evidence>
<feature type="compositionally biased region" description="Basic residues" evidence="4">
    <location>
        <begin position="357"/>
        <end position="369"/>
    </location>
</feature>
<feature type="region of interest" description="Disordered" evidence="4">
    <location>
        <begin position="300"/>
        <end position="369"/>
    </location>
</feature>
<dbReference type="InterPro" id="IPR016197">
    <property type="entry name" value="Chromo-like_dom_sf"/>
</dbReference>
<dbReference type="InterPro" id="IPR051219">
    <property type="entry name" value="Heterochromatin_chromo-domain"/>
</dbReference>
<evidence type="ECO:0000313" key="6">
    <source>
        <dbReference type="EMBL" id="KAK7743571.1"/>
    </source>
</evidence>
<dbReference type="AlphaFoldDB" id="A0AAN9YGX5"/>
<accession>A0AAN9YGX5</accession>
<feature type="domain" description="Chromo" evidence="5">
    <location>
        <begin position="249"/>
        <end position="310"/>
    </location>
</feature>
<dbReference type="EMBL" id="JAJSPL020000013">
    <property type="protein sequence ID" value="KAK7743571.1"/>
    <property type="molecule type" value="Genomic_DNA"/>
</dbReference>
<evidence type="ECO:0000256" key="1">
    <source>
        <dbReference type="ARBA" id="ARBA00004123"/>
    </source>
</evidence>
<dbReference type="SUPFAM" id="SSF54160">
    <property type="entry name" value="Chromo domain-like"/>
    <property type="match status" value="1"/>
</dbReference>
<dbReference type="InterPro" id="IPR023779">
    <property type="entry name" value="Chromodomain_CS"/>
</dbReference>
<comment type="subunit">
    <text evidence="2">Component of the NuA4 histone acetyltransferase complex.</text>
</comment>
<evidence type="ECO:0000313" key="7">
    <source>
        <dbReference type="Proteomes" id="UP001320245"/>
    </source>
</evidence>
<dbReference type="InterPro" id="IPR023780">
    <property type="entry name" value="Chromo_domain"/>
</dbReference>
<reference evidence="6 7" key="1">
    <citation type="journal article" date="2023" name="PLoS ONE">
        <title>Cytospora paraplurivora sp. nov. isolated from orchards with fruit tree decline syndrome in Ontario, Canada.</title>
        <authorList>
            <person name="Ilyukhin E."/>
            <person name="Nguyen H.D.T."/>
            <person name="Castle A.J."/>
            <person name="Ellouze W."/>
        </authorList>
    </citation>
    <scope>NUCLEOTIDE SEQUENCE [LARGE SCALE GENOMIC DNA]</scope>
    <source>
        <strain evidence="6 7">FDS-564</strain>
    </source>
</reference>
<feature type="compositionally biased region" description="Basic residues" evidence="4">
    <location>
        <begin position="222"/>
        <end position="233"/>
    </location>
</feature>
<feature type="region of interest" description="Disordered" evidence="4">
    <location>
        <begin position="70"/>
        <end position="249"/>
    </location>
</feature>
<protein>
    <recommendedName>
        <fullName evidence="5">Chromo domain-containing protein</fullName>
    </recommendedName>
</protein>
<dbReference type="Proteomes" id="UP001320245">
    <property type="component" value="Unassembled WGS sequence"/>
</dbReference>
<keyword evidence="3" id="KW-0539">Nucleus</keyword>
<dbReference type="GO" id="GO:0006338">
    <property type="term" value="P:chromatin remodeling"/>
    <property type="evidence" value="ECO:0007669"/>
    <property type="project" value="UniProtKB-ARBA"/>
</dbReference>
<evidence type="ECO:0000256" key="4">
    <source>
        <dbReference type="SAM" id="MobiDB-lite"/>
    </source>
</evidence>
<organism evidence="6 7">
    <name type="scientific">Cytospora paraplurivora</name>
    <dbReference type="NCBI Taxonomy" id="2898453"/>
    <lineage>
        <taxon>Eukaryota</taxon>
        <taxon>Fungi</taxon>
        <taxon>Dikarya</taxon>
        <taxon>Ascomycota</taxon>
        <taxon>Pezizomycotina</taxon>
        <taxon>Sordariomycetes</taxon>
        <taxon>Sordariomycetidae</taxon>
        <taxon>Diaporthales</taxon>
        <taxon>Cytosporaceae</taxon>
        <taxon>Cytospora</taxon>
    </lineage>
</organism>
<dbReference type="PROSITE" id="PS50013">
    <property type="entry name" value="CHROMO_2"/>
    <property type="match status" value="1"/>
</dbReference>
<gene>
    <name evidence="6" type="ORF">SLS53_004106</name>
</gene>
<comment type="subcellular location">
    <subcellularLocation>
        <location evidence="1">Nucleus</location>
    </subcellularLocation>
</comment>